<dbReference type="GO" id="GO:0006355">
    <property type="term" value="P:regulation of DNA-templated transcription"/>
    <property type="evidence" value="ECO:0007669"/>
    <property type="project" value="UniProtKB-ARBA"/>
</dbReference>
<accession>A0A0D6QR80</accession>
<keyword evidence="3" id="KW-0479">Metal-binding</keyword>
<feature type="compositionally biased region" description="Low complexity" evidence="9">
    <location>
        <begin position="451"/>
        <end position="467"/>
    </location>
</feature>
<evidence type="ECO:0000256" key="6">
    <source>
        <dbReference type="ARBA" id="ARBA00022833"/>
    </source>
</evidence>
<evidence type="ECO:0000313" key="11">
    <source>
        <dbReference type="EMBL" id="JAG93302.1"/>
    </source>
</evidence>
<comment type="similarity">
    <text evidence="2">Belongs to the CONSTANS family.</text>
</comment>
<dbReference type="PANTHER" id="PTHR31717:SF45">
    <property type="entry name" value="ZINC FINGER PROTEIN CONSTANS-LIKE 14-RELATED"/>
    <property type="match status" value="1"/>
</dbReference>
<feature type="compositionally biased region" description="Low complexity" evidence="9">
    <location>
        <begin position="256"/>
        <end position="278"/>
    </location>
</feature>
<dbReference type="GO" id="GO:0005634">
    <property type="term" value="C:nucleus"/>
    <property type="evidence" value="ECO:0007669"/>
    <property type="project" value="UniProtKB-SubCell"/>
</dbReference>
<evidence type="ECO:0000256" key="5">
    <source>
        <dbReference type="ARBA" id="ARBA00022771"/>
    </source>
</evidence>
<dbReference type="SMART" id="SM00336">
    <property type="entry name" value="BBOX"/>
    <property type="match status" value="1"/>
</dbReference>
<dbReference type="AlphaFoldDB" id="A0A0D6QR80"/>
<evidence type="ECO:0000256" key="9">
    <source>
        <dbReference type="SAM" id="MobiDB-lite"/>
    </source>
</evidence>
<proteinExistence type="inferred from homology"/>
<dbReference type="PROSITE" id="PS51017">
    <property type="entry name" value="CCT"/>
    <property type="match status" value="1"/>
</dbReference>
<dbReference type="Pfam" id="PF06203">
    <property type="entry name" value="CCT"/>
    <property type="match status" value="1"/>
</dbReference>
<evidence type="ECO:0000256" key="7">
    <source>
        <dbReference type="ARBA" id="ARBA00023242"/>
    </source>
</evidence>
<keyword evidence="6" id="KW-0862">Zinc</keyword>
<evidence type="ECO:0000256" key="8">
    <source>
        <dbReference type="PROSITE-ProRule" id="PRU00357"/>
    </source>
</evidence>
<organism evidence="11">
    <name type="scientific">Araucaria cunninghamii</name>
    <name type="common">Hoop pine</name>
    <name type="synonym">Moreton Bay pine</name>
    <dbReference type="NCBI Taxonomy" id="56994"/>
    <lineage>
        <taxon>Eukaryota</taxon>
        <taxon>Viridiplantae</taxon>
        <taxon>Streptophyta</taxon>
        <taxon>Embryophyta</taxon>
        <taxon>Tracheophyta</taxon>
        <taxon>Spermatophyta</taxon>
        <taxon>Pinopsida</taxon>
        <taxon>Pinidae</taxon>
        <taxon>Conifers II</taxon>
        <taxon>Araucariales</taxon>
        <taxon>Araucariaceae</taxon>
        <taxon>Araucaria</taxon>
    </lineage>
</organism>
<evidence type="ECO:0000256" key="2">
    <source>
        <dbReference type="ARBA" id="ARBA00010024"/>
    </source>
</evidence>
<comment type="subcellular location">
    <subcellularLocation>
        <location evidence="1 8">Nucleus</location>
    </subcellularLocation>
</comment>
<evidence type="ECO:0000259" key="10">
    <source>
        <dbReference type="PROSITE" id="PS51017"/>
    </source>
</evidence>
<dbReference type="InterPro" id="IPR049808">
    <property type="entry name" value="CONSTANS-like_Bbox1"/>
</dbReference>
<dbReference type="EMBL" id="GCKF01047276">
    <property type="protein sequence ID" value="JAG93302.1"/>
    <property type="molecule type" value="Transcribed_RNA"/>
</dbReference>
<dbReference type="CDD" id="cd19821">
    <property type="entry name" value="Bbox1_BBX-like"/>
    <property type="match status" value="2"/>
</dbReference>
<dbReference type="InterPro" id="IPR010402">
    <property type="entry name" value="CCT_domain"/>
</dbReference>
<reference evidence="11" key="1">
    <citation type="submission" date="2015-03" db="EMBL/GenBank/DDBJ databases">
        <title>A transcriptome of Araucaria cunninghamii, an australian fine timber species.</title>
        <authorList>
            <person name="Jing Yi C.J.Y."/>
            <person name="Yin San L.Y.S."/>
            <person name="Abdul Karim S.S."/>
            <person name="Wan Azmi N.N."/>
            <person name="Hercus R.R."/>
            <person name="Croft L.L."/>
        </authorList>
    </citation>
    <scope>NUCLEOTIDE SEQUENCE</scope>
    <source>
        <strain evidence="11">MI0301</strain>
        <tissue evidence="11">Leaf</tissue>
    </source>
</reference>
<evidence type="ECO:0000256" key="4">
    <source>
        <dbReference type="ARBA" id="ARBA00022737"/>
    </source>
</evidence>
<name>A0A0D6QR80_ARACU</name>
<feature type="domain" description="CCT" evidence="10">
    <location>
        <begin position="500"/>
        <end position="542"/>
    </location>
</feature>
<dbReference type="InterPro" id="IPR000315">
    <property type="entry name" value="Znf_B-box"/>
</dbReference>
<dbReference type="GO" id="GO:0008270">
    <property type="term" value="F:zinc ion binding"/>
    <property type="evidence" value="ECO:0007669"/>
    <property type="project" value="UniProtKB-KW"/>
</dbReference>
<feature type="region of interest" description="Disordered" evidence="9">
    <location>
        <begin position="449"/>
        <end position="472"/>
    </location>
</feature>
<keyword evidence="7 8" id="KW-0539">Nucleus</keyword>
<protein>
    <recommendedName>
        <fullName evidence="10">CCT domain-containing protein</fullName>
    </recommendedName>
</protein>
<sequence>MDHLCDFCGELRPTVYCKSDQARLCLSCDRHVHSANALSSRHFRQLLCDRCNFQQATVRCPAESLSLCQNCNWNINGSSQEASEHKRRAINSYTGCPSAAELSKIWGFDDFPHTNVSENFSGLAAINEADAWYASKNGSSLDSLVAGRANNAGVAQEYDVWMEPLASSPRAASVLDTADRLPGCAGQVKSFGNLEQQSKQNPVVVQQLLELQKLTLQNLTQLQKHPQVQTQIQSQVQVDSESMGPPLSKSKPGDFQAQKQHQQRQQSNQHQEQHQWQQHNHEEQEISPVSLFLSETQQLKPDANMEQIMQGDSYWRCSPRNDANQLWDPHMQDLGLCEGGDNCDGFNMSDVDLSFENYEDIFASSQDQSDSLFEDAGAACSHIERDVSFVESNGHNESAPEASTAHIDSLLPSHISGPLGATHPAPSTTVGVPVPSGVSNVTINLSTRPPHSSLSISLSGHSGGESSAADYQECGVSPSCLKDEPPWHPTSPETAFSQARDSAMLRYKEKKKARKFEKKIRYASRKARADVRKRVKGRFVKAGQAYDYDPLSVARS</sequence>
<evidence type="ECO:0000256" key="3">
    <source>
        <dbReference type="ARBA" id="ARBA00022723"/>
    </source>
</evidence>
<keyword evidence="5" id="KW-0863">Zinc-finger</keyword>
<feature type="region of interest" description="Disordered" evidence="9">
    <location>
        <begin position="233"/>
        <end position="284"/>
    </location>
</feature>
<keyword evidence="4" id="KW-0677">Repeat</keyword>
<evidence type="ECO:0000256" key="1">
    <source>
        <dbReference type="ARBA" id="ARBA00004123"/>
    </source>
</evidence>
<dbReference type="PANTHER" id="PTHR31717">
    <property type="entry name" value="ZINC FINGER PROTEIN CONSTANS-LIKE 10"/>
    <property type="match status" value="1"/>
</dbReference>